<feature type="transmembrane region" description="Helical" evidence="1">
    <location>
        <begin position="48"/>
        <end position="67"/>
    </location>
</feature>
<proteinExistence type="predicted"/>
<evidence type="ECO:0000313" key="2">
    <source>
        <dbReference type="EMBL" id="OES43375.1"/>
    </source>
</evidence>
<name>A0A1E7DK45_9BACI</name>
<keyword evidence="3" id="KW-1185">Reference proteome</keyword>
<dbReference type="EMBL" id="MAMP01000026">
    <property type="protein sequence ID" value="OES43375.1"/>
    <property type="molecule type" value="Genomic_DNA"/>
</dbReference>
<keyword evidence="1" id="KW-1133">Transmembrane helix</keyword>
<organism evidence="2 3">
    <name type="scientific">Domibacillus iocasae</name>
    <dbReference type="NCBI Taxonomy" id="1714016"/>
    <lineage>
        <taxon>Bacteria</taxon>
        <taxon>Bacillati</taxon>
        <taxon>Bacillota</taxon>
        <taxon>Bacilli</taxon>
        <taxon>Bacillales</taxon>
        <taxon>Bacillaceae</taxon>
        <taxon>Domibacillus</taxon>
    </lineage>
</organism>
<keyword evidence="1" id="KW-0472">Membrane</keyword>
<reference evidence="2 3" key="1">
    <citation type="submission" date="2016-06" db="EMBL/GenBank/DDBJ databases">
        <title>Domibacillus iocasae genome sequencing.</title>
        <authorList>
            <person name="Verma A."/>
            <person name="Pal Y."/>
            <person name="Ojha A.K."/>
            <person name="Krishnamurthi S."/>
        </authorList>
    </citation>
    <scope>NUCLEOTIDE SEQUENCE [LARGE SCALE GENOMIC DNA]</scope>
    <source>
        <strain evidence="2 3">DSM 29979</strain>
    </source>
</reference>
<dbReference type="AlphaFoldDB" id="A0A1E7DK45"/>
<gene>
    <name evidence="2" type="ORF">BA724_14100</name>
</gene>
<sequence length="70" mass="7967">MPINYKNPVLNLIVAIVMVTLFFINPSYFLTGILMIFILGVIWKSNFLRSWTITIGIFLLILAALLIPNL</sequence>
<evidence type="ECO:0000313" key="3">
    <source>
        <dbReference type="Proteomes" id="UP000095658"/>
    </source>
</evidence>
<keyword evidence="1" id="KW-0812">Transmembrane</keyword>
<comment type="caution">
    <text evidence="2">The sequence shown here is derived from an EMBL/GenBank/DDBJ whole genome shotgun (WGS) entry which is preliminary data.</text>
</comment>
<feature type="transmembrane region" description="Helical" evidence="1">
    <location>
        <begin position="12"/>
        <end position="42"/>
    </location>
</feature>
<evidence type="ECO:0000256" key="1">
    <source>
        <dbReference type="SAM" id="Phobius"/>
    </source>
</evidence>
<dbReference type="Proteomes" id="UP000095658">
    <property type="component" value="Unassembled WGS sequence"/>
</dbReference>
<protein>
    <submittedName>
        <fullName evidence="2">Uncharacterized protein</fullName>
    </submittedName>
</protein>
<accession>A0A1E7DK45</accession>